<dbReference type="PANTHER" id="PTHR47521">
    <property type="entry name" value="SERPENTINE RECEPTOR, CLASS E (EPSILON)-RELATED"/>
    <property type="match status" value="1"/>
</dbReference>
<keyword evidence="3" id="KW-1185">Reference proteome</keyword>
<name>A0A2A6CLZ9_PRIPA</name>
<protein>
    <submittedName>
        <fullName evidence="2">G protein-coupled receptor</fullName>
    </submittedName>
</protein>
<dbReference type="GO" id="GO:0007606">
    <property type="term" value="P:sensory perception of chemical stimulus"/>
    <property type="evidence" value="ECO:0007669"/>
    <property type="project" value="InterPro"/>
</dbReference>
<dbReference type="InterPro" id="IPR052860">
    <property type="entry name" value="NRL-GPCR1"/>
</dbReference>
<dbReference type="EnsemblMetazoa" id="PPA29561.1">
    <property type="protein sequence ID" value="PPA29561.1"/>
    <property type="gene ID" value="WBGene00119115"/>
</dbReference>
<reference evidence="2" key="2">
    <citation type="submission" date="2022-06" db="UniProtKB">
        <authorList>
            <consortium name="EnsemblMetazoa"/>
        </authorList>
    </citation>
    <scope>IDENTIFICATION</scope>
    <source>
        <strain evidence="2">PS312</strain>
    </source>
</reference>
<evidence type="ECO:0000313" key="2">
    <source>
        <dbReference type="EnsemblMetazoa" id="PPA29561.1"/>
    </source>
</evidence>
<organism evidence="2 3">
    <name type="scientific">Pristionchus pacificus</name>
    <name type="common">Parasitic nematode worm</name>
    <dbReference type="NCBI Taxonomy" id="54126"/>
    <lineage>
        <taxon>Eukaryota</taxon>
        <taxon>Metazoa</taxon>
        <taxon>Ecdysozoa</taxon>
        <taxon>Nematoda</taxon>
        <taxon>Chromadorea</taxon>
        <taxon>Rhabditida</taxon>
        <taxon>Rhabditina</taxon>
        <taxon>Diplogasteromorpha</taxon>
        <taxon>Diplogasteroidea</taxon>
        <taxon>Neodiplogasteridae</taxon>
        <taxon>Pristionchus</taxon>
    </lineage>
</organism>
<dbReference type="Pfam" id="PF03125">
    <property type="entry name" value="Sre"/>
    <property type="match status" value="1"/>
</dbReference>
<sequence length="283" mass="32176">MSLYGIYMIVGLFAYYIVYRLDLKEMEVLKRGANINSYSITRLYQLRENINLMKMFSRISIPCACVSAPEFVFYGVFSLIGPGTGLDSTRMFAIALYDAWMPLIAICAIVSVPLCQPQIAKHMPPGMRCSFYIDKTVVYDRGGIPTTIFFVGMESIHLSSTYFAAYRLVHGYVTDMPNLIHNGVYLLGGLVMFSRIALLFGCAMVPEFIFWPTYSLMPEHSELAYIKIAIIAIISVPLCQPQIAKHMPPRLRLTFFAETKLVEQRNVTAETDIYFKQLEANWN</sequence>
<comment type="similarity">
    <text evidence="1">Belongs to the nematode receptor-like protein sre family.</text>
</comment>
<accession>A0A2A6CLZ9</accession>
<evidence type="ECO:0000256" key="1">
    <source>
        <dbReference type="ARBA" id="ARBA00006803"/>
    </source>
</evidence>
<dbReference type="AlphaFoldDB" id="A0A2A6CLZ9"/>
<gene>
    <name evidence="2" type="primary">WBGene00119115</name>
</gene>
<accession>A0A8R1YL37</accession>
<proteinExistence type="inferred from homology"/>
<dbReference type="GO" id="GO:0016020">
    <property type="term" value="C:membrane"/>
    <property type="evidence" value="ECO:0007669"/>
    <property type="project" value="InterPro"/>
</dbReference>
<dbReference type="OrthoDB" id="5819751at2759"/>
<reference evidence="3" key="1">
    <citation type="journal article" date="2008" name="Nat. Genet.">
        <title>The Pristionchus pacificus genome provides a unique perspective on nematode lifestyle and parasitism.</title>
        <authorList>
            <person name="Dieterich C."/>
            <person name="Clifton S.W."/>
            <person name="Schuster L.N."/>
            <person name="Chinwalla A."/>
            <person name="Delehaunty K."/>
            <person name="Dinkelacker I."/>
            <person name="Fulton L."/>
            <person name="Fulton R."/>
            <person name="Godfrey J."/>
            <person name="Minx P."/>
            <person name="Mitreva M."/>
            <person name="Roeseler W."/>
            <person name="Tian H."/>
            <person name="Witte H."/>
            <person name="Yang S.P."/>
            <person name="Wilson R.K."/>
            <person name="Sommer R.J."/>
        </authorList>
    </citation>
    <scope>NUCLEOTIDE SEQUENCE [LARGE SCALE GENOMIC DNA]</scope>
    <source>
        <strain evidence="3">PS312</strain>
    </source>
</reference>
<dbReference type="InterPro" id="IPR004151">
    <property type="entry name" value="7TM_GPCR_serpentine_rcpt_Sre"/>
</dbReference>
<dbReference type="PANTHER" id="PTHR47521:SF7">
    <property type="entry name" value="SERPENTINE RECEPTOR CLASS EPSILON-6"/>
    <property type="match status" value="1"/>
</dbReference>
<dbReference type="Proteomes" id="UP000005239">
    <property type="component" value="Unassembled WGS sequence"/>
</dbReference>
<evidence type="ECO:0000313" key="3">
    <source>
        <dbReference type="Proteomes" id="UP000005239"/>
    </source>
</evidence>